<feature type="chain" id="PRO_5013280445" description="Beta-glucuronidase" evidence="6">
    <location>
        <begin position="21"/>
        <end position="610"/>
    </location>
</feature>
<dbReference type="EC" id="3.2.1.31" evidence="2"/>
<evidence type="ECO:0000259" key="7">
    <source>
        <dbReference type="Pfam" id="PF00703"/>
    </source>
</evidence>
<dbReference type="InterPro" id="IPR006103">
    <property type="entry name" value="Glyco_hydro_2_cat"/>
</dbReference>
<evidence type="ECO:0000256" key="5">
    <source>
        <dbReference type="ARBA" id="ARBA00023295"/>
    </source>
</evidence>
<dbReference type="InterPro" id="IPR017853">
    <property type="entry name" value="GH"/>
</dbReference>
<evidence type="ECO:0000256" key="4">
    <source>
        <dbReference type="ARBA" id="ARBA00022801"/>
    </source>
</evidence>
<evidence type="ECO:0000259" key="9">
    <source>
        <dbReference type="Pfam" id="PF02837"/>
    </source>
</evidence>
<dbReference type="PANTHER" id="PTHR10066">
    <property type="entry name" value="BETA-GLUCURONIDASE"/>
    <property type="match status" value="1"/>
</dbReference>
<keyword evidence="4" id="KW-0378">Hydrolase</keyword>
<dbReference type="OrthoDB" id="9801077at2"/>
<dbReference type="GO" id="GO:0019391">
    <property type="term" value="P:glucuronoside catabolic process"/>
    <property type="evidence" value="ECO:0007669"/>
    <property type="project" value="TreeGrafter"/>
</dbReference>
<evidence type="ECO:0000313" key="10">
    <source>
        <dbReference type="EMBL" id="SNR70268.1"/>
    </source>
</evidence>
<dbReference type="Pfam" id="PF02837">
    <property type="entry name" value="Glyco_hydro_2_N"/>
    <property type="match status" value="1"/>
</dbReference>
<dbReference type="GO" id="GO:0005975">
    <property type="term" value="P:carbohydrate metabolic process"/>
    <property type="evidence" value="ECO:0007669"/>
    <property type="project" value="InterPro"/>
</dbReference>
<keyword evidence="6" id="KW-0732">Signal</keyword>
<dbReference type="PRINTS" id="PR00132">
    <property type="entry name" value="GLHYDRLASE2"/>
</dbReference>
<accession>A0A238YHK0</accession>
<evidence type="ECO:0000256" key="3">
    <source>
        <dbReference type="ARBA" id="ARBA00016205"/>
    </source>
</evidence>
<dbReference type="InterPro" id="IPR006102">
    <property type="entry name" value="Ig-like_GH2"/>
</dbReference>
<feature type="domain" description="Glycoside hydrolase family 2 immunoglobulin-like beta-sandwich" evidence="7">
    <location>
        <begin position="217"/>
        <end position="308"/>
    </location>
</feature>
<name>A0A238YHK0_9FLAO</name>
<dbReference type="SUPFAM" id="SSF49785">
    <property type="entry name" value="Galactose-binding domain-like"/>
    <property type="match status" value="1"/>
</dbReference>
<dbReference type="Gene3D" id="2.60.40.10">
    <property type="entry name" value="Immunoglobulins"/>
    <property type="match status" value="1"/>
</dbReference>
<dbReference type="InterPro" id="IPR013783">
    <property type="entry name" value="Ig-like_fold"/>
</dbReference>
<dbReference type="AlphaFoldDB" id="A0A238YHK0"/>
<keyword evidence="11" id="KW-1185">Reference proteome</keyword>
<dbReference type="InterPro" id="IPR006101">
    <property type="entry name" value="Glyco_hydro_2"/>
</dbReference>
<proteinExistence type="inferred from homology"/>
<comment type="similarity">
    <text evidence="1">Belongs to the glycosyl hydrolase 2 family.</text>
</comment>
<dbReference type="GO" id="GO:0030246">
    <property type="term" value="F:carbohydrate binding"/>
    <property type="evidence" value="ECO:0007669"/>
    <property type="project" value="TreeGrafter"/>
</dbReference>
<evidence type="ECO:0000256" key="1">
    <source>
        <dbReference type="ARBA" id="ARBA00007401"/>
    </source>
</evidence>
<protein>
    <recommendedName>
        <fullName evidence="3">Beta-glucuronidase</fullName>
        <ecNumber evidence="2">3.2.1.31</ecNumber>
    </recommendedName>
</protein>
<dbReference type="SUPFAM" id="SSF51445">
    <property type="entry name" value="(Trans)glycosidases"/>
    <property type="match status" value="1"/>
</dbReference>
<feature type="signal peptide" evidence="6">
    <location>
        <begin position="1"/>
        <end position="20"/>
    </location>
</feature>
<evidence type="ECO:0000256" key="6">
    <source>
        <dbReference type="SAM" id="SignalP"/>
    </source>
</evidence>
<reference evidence="11" key="1">
    <citation type="submission" date="2017-06" db="EMBL/GenBank/DDBJ databases">
        <authorList>
            <person name="Varghese N."/>
            <person name="Submissions S."/>
        </authorList>
    </citation>
    <scope>NUCLEOTIDE SEQUENCE [LARGE SCALE GENOMIC DNA]</scope>
    <source>
        <strain evidence="11">DSM 27993</strain>
    </source>
</reference>
<dbReference type="PANTHER" id="PTHR10066:SF67">
    <property type="entry name" value="BETA-GLUCURONIDASE"/>
    <property type="match status" value="1"/>
</dbReference>
<evidence type="ECO:0000259" key="8">
    <source>
        <dbReference type="Pfam" id="PF02836"/>
    </source>
</evidence>
<dbReference type="Pfam" id="PF00703">
    <property type="entry name" value="Glyco_hydro_2"/>
    <property type="match status" value="1"/>
</dbReference>
<dbReference type="EMBL" id="FZNX01000004">
    <property type="protein sequence ID" value="SNR70268.1"/>
    <property type="molecule type" value="Genomic_DNA"/>
</dbReference>
<dbReference type="Gene3D" id="3.20.20.80">
    <property type="entry name" value="Glycosidases"/>
    <property type="match status" value="1"/>
</dbReference>
<dbReference type="InterPro" id="IPR008979">
    <property type="entry name" value="Galactose-bd-like_sf"/>
</dbReference>
<evidence type="ECO:0000256" key="2">
    <source>
        <dbReference type="ARBA" id="ARBA00012761"/>
    </source>
</evidence>
<dbReference type="SUPFAM" id="SSF49303">
    <property type="entry name" value="beta-Galactosidase/glucuronidase domain"/>
    <property type="match status" value="1"/>
</dbReference>
<keyword evidence="5" id="KW-0326">Glycosidase</keyword>
<gene>
    <name evidence="10" type="ORF">SAMN04488111_2570</name>
</gene>
<feature type="domain" description="Glycoside hydrolase family 2 catalytic" evidence="8">
    <location>
        <begin position="313"/>
        <end position="608"/>
    </location>
</feature>
<feature type="domain" description="Glycosyl hydrolases family 2 sugar binding" evidence="9">
    <location>
        <begin position="77"/>
        <end position="214"/>
    </location>
</feature>
<sequence length="610" mass="71410">MRKTHYFLFLFIFINTLISAQTSQEQLLINTYNRPSQSLNGTWNYIVDPYENGYYNYRRDAFDQQENPDVSAYFLNSKPKDRSDRIEYDFDTSKEIQVPGDWNTQDDKLYYYEGTVWYKKSFDYTKTDINNRVFIYFGAVNYIAEVYLNGKKIGMHEGGFTPFNFDVTNLINEKDNFLIVKVDNKRKKEAVPTLNTDWWNYGGITRDVKIIETPNTYIQDYFIQLNPDNNKQIKGYVKLKGEDIANKKVQINIPELKIKTQVTTNIEGIAPLEIKLKKVTYWSDTNPYLYNVTIKASQDELTDQIGFRTIKTSGQDILLNGENIYLKGISIHEENPIKGGRANTLEDAKLLLTWAKELGCNYVRLAHYPHNEHMLRLADQMGILVWEENPVYWTIQWENEATYQNAKNQLTEVISRDKNRAATIIWSMANETPVSEARTEFLIKLMKVAKELDPTRLISAALEQNTNKNNSNVMHIEDPFADYVDILSFNQYIGWYVGLPERSKEIIWNIKQDKPVLISEFGAGAKQGLHGDKLDRWTEEYQEYLYVETLNMIDKIPQLRGFSPWILVDFKSPRRHLPVIQDEWNRKGLISSEGKKKKAFFVLKDFYDKK</sequence>
<dbReference type="Proteomes" id="UP000198412">
    <property type="component" value="Unassembled WGS sequence"/>
</dbReference>
<dbReference type="InterPro" id="IPR036156">
    <property type="entry name" value="Beta-gal/glucu_dom_sf"/>
</dbReference>
<organism evidence="10 11">
    <name type="scientific">Lutibacter flavus</name>
    <dbReference type="NCBI Taxonomy" id="691689"/>
    <lineage>
        <taxon>Bacteria</taxon>
        <taxon>Pseudomonadati</taxon>
        <taxon>Bacteroidota</taxon>
        <taxon>Flavobacteriia</taxon>
        <taxon>Flavobacteriales</taxon>
        <taxon>Flavobacteriaceae</taxon>
        <taxon>Lutibacter</taxon>
    </lineage>
</organism>
<dbReference type="InterPro" id="IPR006104">
    <property type="entry name" value="Glyco_hydro_2_N"/>
</dbReference>
<dbReference type="RefSeq" id="WP_089378840.1">
    <property type="nucleotide sequence ID" value="NZ_FZNX01000004.1"/>
</dbReference>
<dbReference type="GO" id="GO:0004566">
    <property type="term" value="F:beta-glucuronidase activity"/>
    <property type="evidence" value="ECO:0007669"/>
    <property type="project" value="UniProtKB-EC"/>
</dbReference>
<dbReference type="Pfam" id="PF02836">
    <property type="entry name" value="Glyco_hydro_2_C"/>
    <property type="match status" value="1"/>
</dbReference>
<dbReference type="Gene3D" id="2.60.120.260">
    <property type="entry name" value="Galactose-binding domain-like"/>
    <property type="match status" value="1"/>
</dbReference>
<evidence type="ECO:0000313" key="11">
    <source>
        <dbReference type="Proteomes" id="UP000198412"/>
    </source>
</evidence>